<dbReference type="KEGG" id="alf:CFBP5473_15170"/>
<evidence type="ECO:0000313" key="5">
    <source>
        <dbReference type="Proteomes" id="UP000826513"/>
    </source>
</evidence>
<evidence type="ECO:0000313" key="3">
    <source>
        <dbReference type="EMBL" id="QYA08896.1"/>
    </source>
</evidence>
<evidence type="ECO:0000313" key="2">
    <source>
        <dbReference type="EMBL" id="QCI99355.1"/>
    </source>
</evidence>
<dbReference type="RefSeq" id="WP_027675323.1">
    <property type="nucleotide sequence ID" value="NZ_CP039692.1"/>
</dbReference>
<sequence length="205" mass="23133">MAKKKTNTVPSLIETWTLSPAATMGSSLRAKGILMELRAKLAWSVRKQLDIKGMSLTLAMQEEDKDEFNAASAAVSRLLENIENLSILPREIEDILTISTTERRRWLDDGRLPSGGIRSVKLRGRAKKITFHVFEPKVVEELLNSGVIDEWREHDLAAKAENRRRAAHQAKLTRSLKKAKASRGAERTSSDLNGWEEFDRDGLLR</sequence>
<evidence type="ECO:0000313" key="4">
    <source>
        <dbReference type="Proteomes" id="UP000298545"/>
    </source>
</evidence>
<dbReference type="EMBL" id="CP072168">
    <property type="protein sequence ID" value="QYA08896.1"/>
    <property type="molecule type" value="Genomic_DNA"/>
</dbReference>
<evidence type="ECO:0000256" key="1">
    <source>
        <dbReference type="SAM" id="MobiDB-lite"/>
    </source>
</evidence>
<protein>
    <submittedName>
        <fullName evidence="2">Uncharacterized protein</fullName>
    </submittedName>
</protein>
<dbReference type="Proteomes" id="UP000826513">
    <property type="component" value="Chromosome 2"/>
</dbReference>
<dbReference type="OrthoDB" id="7277765at2"/>
<dbReference type="AlphaFoldDB" id="A0A4D7DQ40"/>
<dbReference type="EMBL" id="CP039692">
    <property type="protein sequence ID" value="QCI99355.1"/>
    <property type="molecule type" value="Genomic_DNA"/>
</dbReference>
<name>A0A4D7DQ40_9HYPH</name>
<accession>A0A4D7DQ40</accession>
<keyword evidence="5" id="KW-1185">Reference proteome</keyword>
<dbReference type="Proteomes" id="UP000298545">
    <property type="component" value="Chromosome linear"/>
</dbReference>
<proteinExistence type="predicted"/>
<reference evidence="2 4" key="1">
    <citation type="submission" date="2019-04" db="EMBL/GenBank/DDBJ databases">
        <title>Complete genome sequence of Agrobacterium larrymoorei CFBP5473.</title>
        <authorList>
            <person name="Haryono M."/>
            <person name="Chou L."/>
            <person name="Lin Y.-C."/>
            <person name="Lai E.-M."/>
            <person name="Kuo C.-H."/>
        </authorList>
    </citation>
    <scope>NUCLEOTIDE SEQUENCE [LARGE SCALE GENOMIC DNA]</scope>
    <source>
        <strain evidence="2 4">CFBP5473</strain>
    </source>
</reference>
<gene>
    <name evidence="2" type="ORF">CFBP5473_15170</name>
    <name evidence="3" type="ORF">J5285_15915</name>
</gene>
<reference evidence="3 5" key="2">
    <citation type="submission" date="2021-03" db="EMBL/GenBank/DDBJ databases">
        <title>Rapid diversification of plasmids in a genus of pathogenic and nitrogen fixing bacteria.</title>
        <authorList>
            <person name="Weisberg A.J."/>
            <person name="Miller M."/>
            <person name="Ream W."/>
            <person name="Grunwald N.J."/>
            <person name="Chang J.H."/>
        </authorList>
    </citation>
    <scope>NUCLEOTIDE SEQUENCE [LARGE SCALE GENOMIC DNA]</scope>
    <source>
        <strain evidence="3 5">AF3.44</strain>
    </source>
</reference>
<organism evidence="2 4">
    <name type="scientific">Agrobacterium larrymoorei</name>
    <dbReference type="NCBI Taxonomy" id="160699"/>
    <lineage>
        <taxon>Bacteria</taxon>
        <taxon>Pseudomonadati</taxon>
        <taxon>Pseudomonadota</taxon>
        <taxon>Alphaproteobacteria</taxon>
        <taxon>Hyphomicrobiales</taxon>
        <taxon>Rhizobiaceae</taxon>
        <taxon>Rhizobium/Agrobacterium group</taxon>
        <taxon>Agrobacterium</taxon>
    </lineage>
</organism>
<feature type="region of interest" description="Disordered" evidence="1">
    <location>
        <begin position="167"/>
        <end position="189"/>
    </location>
</feature>